<accession>A0A9W6B0X3</accession>
<protein>
    <submittedName>
        <fullName evidence="1">Uncharacterized protein</fullName>
    </submittedName>
</protein>
<name>A0A9W6B0X3_9LACO</name>
<dbReference type="EMBL" id="BRPL01000002">
    <property type="protein sequence ID" value="GLB46969.1"/>
    <property type="molecule type" value="Genomic_DNA"/>
</dbReference>
<evidence type="ECO:0000313" key="1">
    <source>
        <dbReference type="EMBL" id="GLB46969.1"/>
    </source>
</evidence>
<sequence length="55" mass="6512">MYFLMVFGELYIRAQSRLRPTGRSLERTGSFLLLKYIKNETEEITIKSKKAIKIE</sequence>
<reference evidence="1" key="1">
    <citation type="submission" date="2022-07" db="EMBL/GenBank/DDBJ databases">
        <authorList>
            <person name="Kouya T."/>
            <person name="Ishiyama Y."/>
        </authorList>
    </citation>
    <scope>NUCLEOTIDE SEQUENCE</scope>
    <source>
        <strain evidence="1">WR16-4</strain>
    </source>
</reference>
<dbReference type="AlphaFoldDB" id="A0A9W6B0X3"/>
<keyword evidence="2" id="KW-1185">Reference proteome</keyword>
<reference evidence="1" key="2">
    <citation type="journal article" date="2023" name="PLoS ONE">
        <title>Philodulcilactobacillus myokoensis gen. nov., sp. nov., a fructophilic, acidophilic, and agar-phobic lactic acid bacterium isolated from fermented vegetable extracts.</title>
        <authorList>
            <person name="Kouya T."/>
            <person name="Ishiyama Y."/>
            <person name="Ohashi S."/>
            <person name="Kumakubo R."/>
            <person name="Yamazaki T."/>
            <person name="Otaki T."/>
        </authorList>
    </citation>
    <scope>NUCLEOTIDE SEQUENCE</scope>
    <source>
        <strain evidence="1">WR16-4</strain>
    </source>
</reference>
<proteinExistence type="predicted"/>
<gene>
    <name evidence="1" type="ORF">WR164_09480</name>
</gene>
<evidence type="ECO:0000313" key="2">
    <source>
        <dbReference type="Proteomes" id="UP001144204"/>
    </source>
</evidence>
<organism evidence="1 2">
    <name type="scientific">Philodulcilactobacillus myokoensis</name>
    <dbReference type="NCBI Taxonomy" id="2929573"/>
    <lineage>
        <taxon>Bacteria</taxon>
        <taxon>Bacillati</taxon>
        <taxon>Bacillota</taxon>
        <taxon>Bacilli</taxon>
        <taxon>Lactobacillales</taxon>
        <taxon>Lactobacillaceae</taxon>
        <taxon>Philodulcilactobacillus</taxon>
    </lineage>
</organism>
<dbReference type="Proteomes" id="UP001144204">
    <property type="component" value="Unassembled WGS sequence"/>
</dbReference>
<comment type="caution">
    <text evidence="1">The sequence shown here is derived from an EMBL/GenBank/DDBJ whole genome shotgun (WGS) entry which is preliminary data.</text>
</comment>